<name>A0ABS1J9A3_9BACL</name>
<feature type="binding site" evidence="6">
    <location>
        <begin position="9"/>
        <end position="11"/>
    </location>
    <ligand>
        <name>substrate</name>
    </ligand>
</feature>
<dbReference type="Proteomes" id="UP000602284">
    <property type="component" value="Unassembled WGS sequence"/>
</dbReference>
<dbReference type="SUPFAM" id="SSF51351">
    <property type="entry name" value="Triosephosphate isomerase (TIM)"/>
    <property type="match status" value="1"/>
</dbReference>
<comment type="similarity">
    <text evidence="1 6 7">Belongs to the triosephosphate isomerase family.</text>
</comment>
<organism evidence="8 9">
    <name type="scientific">Tumebacillus amylolyticus</name>
    <dbReference type="NCBI Taxonomy" id="2801339"/>
    <lineage>
        <taxon>Bacteria</taxon>
        <taxon>Bacillati</taxon>
        <taxon>Bacillota</taxon>
        <taxon>Bacilli</taxon>
        <taxon>Bacillales</taxon>
        <taxon>Alicyclobacillaceae</taxon>
        <taxon>Tumebacillus</taxon>
    </lineage>
</organism>
<evidence type="ECO:0000256" key="7">
    <source>
        <dbReference type="RuleBase" id="RU363013"/>
    </source>
</evidence>
<dbReference type="Gene3D" id="3.20.20.70">
    <property type="entry name" value="Aldolase class I"/>
    <property type="match status" value="1"/>
</dbReference>
<evidence type="ECO:0000313" key="8">
    <source>
        <dbReference type="EMBL" id="MBL0386834.1"/>
    </source>
</evidence>
<keyword evidence="4 6" id="KW-0324">Glycolysis</keyword>
<evidence type="ECO:0000256" key="5">
    <source>
        <dbReference type="ARBA" id="ARBA00023235"/>
    </source>
</evidence>
<dbReference type="CDD" id="cd00311">
    <property type="entry name" value="TIM"/>
    <property type="match status" value="1"/>
</dbReference>
<evidence type="ECO:0000256" key="3">
    <source>
        <dbReference type="ARBA" id="ARBA00022490"/>
    </source>
</evidence>
<keyword evidence="2 6" id="KW-0312">Gluconeogenesis</keyword>
<comment type="caution">
    <text evidence="8">The sequence shown here is derived from an EMBL/GenBank/DDBJ whole genome shotgun (WGS) entry which is preliminary data.</text>
</comment>
<keyword evidence="5 6" id="KW-0413">Isomerase</keyword>
<feature type="binding site" evidence="6">
    <location>
        <position position="176"/>
    </location>
    <ligand>
        <name>substrate</name>
    </ligand>
</feature>
<evidence type="ECO:0000256" key="1">
    <source>
        <dbReference type="ARBA" id="ARBA00007422"/>
    </source>
</evidence>
<dbReference type="Pfam" id="PF00121">
    <property type="entry name" value="TIM"/>
    <property type="match status" value="1"/>
</dbReference>
<dbReference type="PROSITE" id="PS00171">
    <property type="entry name" value="TIM_1"/>
    <property type="match status" value="1"/>
</dbReference>
<dbReference type="InterPro" id="IPR000652">
    <property type="entry name" value="Triosephosphate_isomerase"/>
</dbReference>
<dbReference type="EMBL" id="JAEQNB010000002">
    <property type="protein sequence ID" value="MBL0386834.1"/>
    <property type="molecule type" value="Genomic_DNA"/>
</dbReference>
<dbReference type="PANTHER" id="PTHR21139">
    <property type="entry name" value="TRIOSEPHOSPHATE ISOMERASE"/>
    <property type="match status" value="1"/>
</dbReference>
<comment type="function">
    <text evidence="6">Involved in the gluconeogenesis. Catalyzes stereospecifically the conversion of dihydroxyacetone phosphate (DHAP) to D-glyceraldehyde-3-phosphate (G3P).</text>
</comment>
<dbReference type="PROSITE" id="PS51440">
    <property type="entry name" value="TIM_2"/>
    <property type="match status" value="1"/>
</dbReference>
<comment type="pathway">
    <text evidence="6 7">Carbohydrate degradation; glycolysis; D-glyceraldehyde 3-phosphate from glycerone phosphate: step 1/1.</text>
</comment>
<dbReference type="HAMAP" id="MF_00147_B">
    <property type="entry name" value="TIM_B"/>
    <property type="match status" value="1"/>
</dbReference>
<evidence type="ECO:0000256" key="4">
    <source>
        <dbReference type="ARBA" id="ARBA00023152"/>
    </source>
</evidence>
<protein>
    <recommendedName>
        <fullName evidence="6 7">Triosephosphate isomerase</fullName>
        <shortName evidence="6">TIM</shortName>
        <shortName evidence="6">TPI</shortName>
        <ecNumber evidence="6 7">5.3.1.1</ecNumber>
    </recommendedName>
    <alternativeName>
        <fullName evidence="6">Triose-phosphate isomerase</fullName>
    </alternativeName>
</protein>
<evidence type="ECO:0000313" key="9">
    <source>
        <dbReference type="Proteomes" id="UP000602284"/>
    </source>
</evidence>
<feature type="active site" description="Proton acceptor" evidence="6">
    <location>
        <position position="170"/>
    </location>
</feature>
<reference evidence="8 9" key="1">
    <citation type="submission" date="2021-01" db="EMBL/GenBank/DDBJ databases">
        <title>Tumebacillus sp. strain ITR2 16S ribosomal RNA gene Genome sequencing and assembly.</title>
        <authorList>
            <person name="Kang M."/>
        </authorList>
    </citation>
    <scope>NUCLEOTIDE SEQUENCE [LARGE SCALE GENOMIC DNA]</scope>
    <source>
        <strain evidence="8 9">ITR2</strain>
    </source>
</reference>
<dbReference type="InterPro" id="IPR035990">
    <property type="entry name" value="TIM_sf"/>
</dbReference>
<dbReference type="PANTHER" id="PTHR21139:SF42">
    <property type="entry name" value="TRIOSEPHOSPHATE ISOMERASE"/>
    <property type="match status" value="1"/>
</dbReference>
<dbReference type="NCBIfam" id="TIGR00419">
    <property type="entry name" value="tim"/>
    <property type="match status" value="1"/>
</dbReference>
<comment type="subunit">
    <text evidence="6 7">Homodimer.</text>
</comment>
<keyword evidence="3 6" id="KW-0963">Cytoplasm</keyword>
<dbReference type="EC" id="5.3.1.1" evidence="6 7"/>
<comment type="subcellular location">
    <subcellularLocation>
        <location evidence="6 7">Cytoplasm</location>
    </subcellularLocation>
</comment>
<sequence>MRKPILAGNWKMFKTVSQAVSYVEHLENLLAEVPNVEKADVVICAPATALYAVHNQLEGARTQLGAQNVHQAEEGAYTGETSAIMLKDAGAKYVIIGHSERRQYFGETDESVNAKVQQALKHGLLPIVCVGEDLDQRNQGVTNTLVESQVRAAFNGVSVDDFTRCVVAYEPIWAIGTGMTATSQDANTVCAHIRTVLADMYGQEKANLIRIQYGGSVKPDNIAELMAQSDIDGALVGGASLDPGSFANLVRNAL</sequence>
<comment type="pathway">
    <text evidence="6 7">Carbohydrate biosynthesis; gluconeogenesis.</text>
</comment>
<evidence type="ECO:0000256" key="2">
    <source>
        <dbReference type="ARBA" id="ARBA00022432"/>
    </source>
</evidence>
<feature type="binding site" evidence="6">
    <location>
        <position position="216"/>
    </location>
    <ligand>
        <name>substrate</name>
    </ligand>
</feature>
<accession>A0ABS1J9A3</accession>
<dbReference type="InterPro" id="IPR013785">
    <property type="entry name" value="Aldolase_TIM"/>
</dbReference>
<dbReference type="InterPro" id="IPR020861">
    <property type="entry name" value="Triosephosphate_isomerase_AS"/>
</dbReference>
<dbReference type="RefSeq" id="WP_201633986.1">
    <property type="nucleotide sequence ID" value="NZ_JAEQNB010000002.1"/>
</dbReference>
<feature type="active site" description="Electrophile" evidence="6">
    <location>
        <position position="98"/>
    </location>
</feature>
<gene>
    <name evidence="6" type="primary">tpiA</name>
    <name evidence="8" type="ORF">JJB07_09230</name>
</gene>
<comment type="catalytic activity">
    <reaction evidence="6 7">
        <text>D-glyceraldehyde 3-phosphate = dihydroxyacetone phosphate</text>
        <dbReference type="Rhea" id="RHEA:18585"/>
        <dbReference type="ChEBI" id="CHEBI:57642"/>
        <dbReference type="ChEBI" id="CHEBI:59776"/>
        <dbReference type="EC" id="5.3.1.1"/>
    </reaction>
</comment>
<proteinExistence type="inferred from homology"/>
<dbReference type="InterPro" id="IPR022896">
    <property type="entry name" value="TrioseP_Isoase_bac/euk"/>
</dbReference>
<dbReference type="GO" id="GO:0004807">
    <property type="term" value="F:triose-phosphate isomerase activity"/>
    <property type="evidence" value="ECO:0007669"/>
    <property type="project" value="UniProtKB-EC"/>
</dbReference>
<keyword evidence="9" id="KW-1185">Reference proteome</keyword>
<feature type="binding site" evidence="6">
    <location>
        <begin position="237"/>
        <end position="238"/>
    </location>
    <ligand>
        <name>substrate</name>
    </ligand>
</feature>
<evidence type="ECO:0000256" key="6">
    <source>
        <dbReference type="HAMAP-Rule" id="MF_00147"/>
    </source>
</evidence>